<protein>
    <submittedName>
        <fullName evidence="1">Uncharacterized protein</fullName>
    </submittedName>
</protein>
<comment type="caution">
    <text evidence="1">The sequence shown here is derived from an EMBL/GenBank/DDBJ whole genome shotgun (WGS) entry which is preliminary data.</text>
</comment>
<accession>A0A0F9L1D3</accession>
<dbReference type="EMBL" id="LAZR01006955">
    <property type="protein sequence ID" value="KKM88464.1"/>
    <property type="molecule type" value="Genomic_DNA"/>
</dbReference>
<reference evidence="1" key="1">
    <citation type="journal article" date="2015" name="Nature">
        <title>Complex archaea that bridge the gap between prokaryotes and eukaryotes.</title>
        <authorList>
            <person name="Spang A."/>
            <person name="Saw J.H."/>
            <person name="Jorgensen S.L."/>
            <person name="Zaremba-Niedzwiedzka K."/>
            <person name="Martijn J."/>
            <person name="Lind A.E."/>
            <person name="van Eijk R."/>
            <person name="Schleper C."/>
            <person name="Guy L."/>
            <person name="Ettema T.J."/>
        </authorList>
    </citation>
    <scope>NUCLEOTIDE SEQUENCE</scope>
</reference>
<dbReference type="AlphaFoldDB" id="A0A0F9L1D3"/>
<name>A0A0F9L1D3_9ZZZZ</name>
<gene>
    <name evidence="1" type="ORF">LCGC14_1258390</name>
</gene>
<evidence type="ECO:0000313" key="1">
    <source>
        <dbReference type="EMBL" id="KKM88464.1"/>
    </source>
</evidence>
<organism evidence="1">
    <name type="scientific">marine sediment metagenome</name>
    <dbReference type="NCBI Taxonomy" id="412755"/>
    <lineage>
        <taxon>unclassified sequences</taxon>
        <taxon>metagenomes</taxon>
        <taxon>ecological metagenomes</taxon>
    </lineage>
</organism>
<sequence>MMRLPRPVRDYLHRRYCCECSEHGSVPSWMERSPIPVNYVGPVYIPEFSRLTAISVVDGPGGDPP</sequence>
<proteinExistence type="predicted"/>